<evidence type="ECO:0000256" key="3">
    <source>
        <dbReference type="ARBA" id="ARBA00022833"/>
    </source>
</evidence>
<dbReference type="PANTHER" id="PTHR30519">
    <property type="entry name" value="5-METHYLTETRAHYDROPTEROYLTRIGLUTAMATE--HOMOCYSTEINE METHYLTRANSFERASE"/>
    <property type="match status" value="1"/>
</dbReference>
<keyword evidence="6" id="KW-1185">Reference proteome</keyword>
<dbReference type="InterPro" id="IPR038071">
    <property type="entry name" value="UROD/MetE-like_sf"/>
</dbReference>
<feature type="domain" description="Cobalamin-independent methionine synthase MetE C-terminal/archaeal" evidence="4">
    <location>
        <begin position="6"/>
        <end position="335"/>
    </location>
</feature>
<comment type="cofactor">
    <cofactor evidence="1">
        <name>Zn(2+)</name>
        <dbReference type="ChEBI" id="CHEBI:29105"/>
    </cofactor>
</comment>
<dbReference type="InterPro" id="IPR002629">
    <property type="entry name" value="Met_Synth_C/arc"/>
</dbReference>
<keyword evidence="5" id="KW-0489">Methyltransferase</keyword>
<dbReference type="RefSeq" id="WP_209351377.1">
    <property type="nucleotide sequence ID" value="NZ_JAGIYZ010000007.1"/>
</dbReference>
<keyword evidence="2" id="KW-0479">Metal-binding</keyword>
<dbReference type="GO" id="GO:0032259">
    <property type="term" value="P:methylation"/>
    <property type="evidence" value="ECO:0007669"/>
    <property type="project" value="UniProtKB-KW"/>
</dbReference>
<dbReference type="CDD" id="cd03311">
    <property type="entry name" value="CIMS_C_terminal_like"/>
    <property type="match status" value="1"/>
</dbReference>
<reference evidence="5 6" key="1">
    <citation type="submission" date="2021-03" db="EMBL/GenBank/DDBJ databases">
        <authorList>
            <person name="So Y."/>
        </authorList>
    </citation>
    <scope>NUCLEOTIDE SEQUENCE [LARGE SCALE GENOMIC DNA]</scope>
    <source>
        <strain evidence="5 6">PWR1</strain>
    </source>
</reference>
<accession>A0ABS4ARL9</accession>
<keyword evidence="5" id="KW-0808">Transferase</keyword>
<proteinExistence type="predicted"/>
<gene>
    <name evidence="5" type="ORF">J5Y09_08755</name>
</gene>
<dbReference type="Pfam" id="PF01717">
    <property type="entry name" value="Meth_synt_2"/>
    <property type="match status" value="1"/>
</dbReference>
<evidence type="ECO:0000259" key="4">
    <source>
        <dbReference type="Pfam" id="PF01717"/>
    </source>
</evidence>
<organism evidence="5 6">
    <name type="scientific">Roseomonas nitratireducens</name>
    <dbReference type="NCBI Taxonomy" id="2820810"/>
    <lineage>
        <taxon>Bacteria</taxon>
        <taxon>Pseudomonadati</taxon>
        <taxon>Pseudomonadota</taxon>
        <taxon>Alphaproteobacteria</taxon>
        <taxon>Acetobacterales</taxon>
        <taxon>Roseomonadaceae</taxon>
        <taxon>Roseomonas</taxon>
    </lineage>
</organism>
<evidence type="ECO:0000313" key="6">
    <source>
        <dbReference type="Proteomes" id="UP000680815"/>
    </source>
</evidence>
<dbReference type="GO" id="GO:0008168">
    <property type="term" value="F:methyltransferase activity"/>
    <property type="evidence" value="ECO:0007669"/>
    <property type="project" value="UniProtKB-KW"/>
</dbReference>
<keyword evidence="3" id="KW-0862">Zinc</keyword>
<protein>
    <submittedName>
        <fullName evidence="5">5-methyltetrahydropteroyltriglutamate--homocysteine methyltransferase</fullName>
    </submittedName>
</protein>
<dbReference type="Proteomes" id="UP000680815">
    <property type="component" value="Unassembled WGS sequence"/>
</dbReference>
<evidence type="ECO:0000313" key="5">
    <source>
        <dbReference type="EMBL" id="MBP0463998.1"/>
    </source>
</evidence>
<dbReference type="Gene3D" id="3.20.20.210">
    <property type="match status" value="1"/>
</dbReference>
<evidence type="ECO:0000256" key="2">
    <source>
        <dbReference type="ARBA" id="ARBA00022723"/>
    </source>
</evidence>
<evidence type="ECO:0000256" key="1">
    <source>
        <dbReference type="ARBA" id="ARBA00001947"/>
    </source>
</evidence>
<dbReference type="SUPFAM" id="SSF51726">
    <property type="entry name" value="UROD/MetE-like"/>
    <property type="match status" value="1"/>
</dbReference>
<comment type="caution">
    <text evidence="5">The sequence shown here is derived from an EMBL/GenBank/DDBJ whole genome shotgun (WGS) entry which is preliminary data.</text>
</comment>
<name>A0ABS4ARL9_9PROT</name>
<dbReference type="EMBL" id="JAGIYZ010000007">
    <property type="protein sequence ID" value="MBP0463998.1"/>
    <property type="molecule type" value="Genomic_DNA"/>
</dbReference>
<sequence>MTQKLLPTSLVGSYPQPEWLIDRKRLAGRFPPRVRARELWRVAPDALEQAQEDATLLAIRAQEKAGLDIITDGEMRRESYSNRFATALDGVDIDNPGMALDRSGHPNPVPRVVGRISRRHAVETQDVAFLRANTDRMIKITVPGPFTMAQQAQNDFYADEAEMAMDYAVAVNAEIRDLFAAGADIVQIDEPYMQARPEKARQYGLAAVNRALEGITGTTALHICFGYAAIIHARPTGYSFLPELCNCRVRQISIETAQSNLDTSVLKQLPDQTIILGVIDLADMKVESAETVAARIRRALPHVDPARVIVAPDCGMKYLPREVADGKMRAMVEGAAIVRRELAGAA</sequence>